<dbReference type="PANTHER" id="PTHR46517">
    <property type="entry name" value="FRUCTOSE-2,6-BISPHOSPHATASE TIGAR"/>
    <property type="match status" value="1"/>
</dbReference>
<dbReference type="Gene3D" id="3.40.50.1240">
    <property type="entry name" value="Phosphoglycerate mutase-like"/>
    <property type="match status" value="1"/>
</dbReference>
<dbReference type="SUPFAM" id="SSF53254">
    <property type="entry name" value="Phosphoglycerate mutase-like"/>
    <property type="match status" value="1"/>
</dbReference>
<protein>
    <submittedName>
        <fullName evidence="2">Fructose-2,6-bisphosphatase TIGAR</fullName>
    </submittedName>
</protein>
<dbReference type="OrthoDB" id="354304at2759"/>
<gene>
    <name evidence="2" type="ORF">Ocin01_09077</name>
</gene>
<proteinExistence type="predicted"/>
<dbReference type="InterPro" id="IPR013078">
    <property type="entry name" value="His_Pase_superF_clade-1"/>
</dbReference>
<dbReference type="InterPro" id="IPR051695">
    <property type="entry name" value="Phosphoglycerate_Mutase"/>
</dbReference>
<dbReference type="GO" id="GO:0005829">
    <property type="term" value="C:cytosol"/>
    <property type="evidence" value="ECO:0007669"/>
    <property type="project" value="TreeGrafter"/>
</dbReference>
<dbReference type="AlphaFoldDB" id="A0A1D2MXD5"/>
<keyword evidence="3" id="KW-1185">Reference proteome</keyword>
<dbReference type="InterPro" id="IPR029033">
    <property type="entry name" value="His_PPase_superfam"/>
</dbReference>
<dbReference type="Pfam" id="PF00300">
    <property type="entry name" value="His_Phos_1"/>
    <property type="match status" value="1"/>
</dbReference>
<dbReference type="GO" id="GO:0004331">
    <property type="term" value="F:fructose-2,6-bisphosphate 2-phosphatase activity"/>
    <property type="evidence" value="ECO:0007669"/>
    <property type="project" value="TreeGrafter"/>
</dbReference>
<feature type="non-terminal residue" evidence="2">
    <location>
        <position position="213"/>
    </location>
</feature>
<evidence type="ECO:0000313" key="2">
    <source>
        <dbReference type="EMBL" id="ODM97601.1"/>
    </source>
</evidence>
<dbReference type="EMBL" id="LJIJ01000428">
    <property type="protein sequence ID" value="ODM97601.1"/>
    <property type="molecule type" value="Genomic_DNA"/>
</dbReference>
<accession>A0A1D2MXD5</accession>
<keyword evidence="1" id="KW-0378">Hydrolase</keyword>
<organism evidence="2 3">
    <name type="scientific">Orchesella cincta</name>
    <name type="common">Springtail</name>
    <name type="synonym">Podura cincta</name>
    <dbReference type="NCBI Taxonomy" id="48709"/>
    <lineage>
        <taxon>Eukaryota</taxon>
        <taxon>Metazoa</taxon>
        <taxon>Ecdysozoa</taxon>
        <taxon>Arthropoda</taxon>
        <taxon>Hexapoda</taxon>
        <taxon>Collembola</taxon>
        <taxon>Entomobryomorpha</taxon>
        <taxon>Entomobryoidea</taxon>
        <taxon>Orchesellidae</taxon>
        <taxon>Orchesellinae</taxon>
        <taxon>Orchesella</taxon>
    </lineage>
</organism>
<sequence length="213" mass="23992">MTGVPSSKVVVYLARHAETSGNVNRTITEPEVDLLTDLGKVQTNLLGSHLSTVKIDYVFSSDYGRASKCSSHISVKTEQRLREVNFGDYESRSYEETLLYAYALNVQPLQWSFPGGESFREVGLRMLNVITEICENILVEAQPGSTSTVLIMSHSASIVNFCNALHESTSHEVRGWDHAKDLKLMGNASYMRFEVRKQRKTLLLRMTIVIQMQ</sequence>
<dbReference type="GO" id="GO:0045820">
    <property type="term" value="P:negative regulation of glycolytic process"/>
    <property type="evidence" value="ECO:0007669"/>
    <property type="project" value="TreeGrafter"/>
</dbReference>
<name>A0A1D2MXD5_ORCCI</name>
<evidence type="ECO:0000256" key="1">
    <source>
        <dbReference type="ARBA" id="ARBA00022801"/>
    </source>
</evidence>
<dbReference type="Proteomes" id="UP000094527">
    <property type="component" value="Unassembled WGS sequence"/>
</dbReference>
<comment type="caution">
    <text evidence="2">The sequence shown here is derived from an EMBL/GenBank/DDBJ whole genome shotgun (WGS) entry which is preliminary data.</text>
</comment>
<dbReference type="CDD" id="cd07040">
    <property type="entry name" value="HP"/>
    <property type="match status" value="1"/>
</dbReference>
<evidence type="ECO:0000313" key="3">
    <source>
        <dbReference type="Proteomes" id="UP000094527"/>
    </source>
</evidence>
<reference evidence="2 3" key="1">
    <citation type="journal article" date="2016" name="Genome Biol. Evol.">
        <title>Gene Family Evolution Reflects Adaptation to Soil Environmental Stressors in the Genome of the Collembolan Orchesella cincta.</title>
        <authorList>
            <person name="Faddeeva-Vakhrusheva A."/>
            <person name="Derks M.F."/>
            <person name="Anvar S.Y."/>
            <person name="Agamennone V."/>
            <person name="Suring W."/>
            <person name="Smit S."/>
            <person name="van Straalen N.M."/>
            <person name="Roelofs D."/>
        </authorList>
    </citation>
    <scope>NUCLEOTIDE SEQUENCE [LARGE SCALE GENOMIC DNA]</scope>
    <source>
        <tissue evidence="2">Mixed pool</tissue>
    </source>
</reference>
<dbReference type="STRING" id="48709.A0A1D2MXD5"/>
<dbReference type="GO" id="GO:0043456">
    <property type="term" value="P:regulation of pentose-phosphate shunt"/>
    <property type="evidence" value="ECO:0007669"/>
    <property type="project" value="TreeGrafter"/>
</dbReference>
<dbReference type="PANTHER" id="PTHR46517:SF1">
    <property type="entry name" value="FRUCTOSE-2,6-BISPHOSPHATASE TIGAR"/>
    <property type="match status" value="1"/>
</dbReference>